<dbReference type="EMBL" id="CAJVPJ010002148">
    <property type="protein sequence ID" value="CAG8614195.1"/>
    <property type="molecule type" value="Genomic_DNA"/>
</dbReference>
<evidence type="ECO:0000313" key="2">
    <source>
        <dbReference type="Proteomes" id="UP000789572"/>
    </source>
</evidence>
<feature type="non-terminal residue" evidence="1">
    <location>
        <position position="1"/>
    </location>
</feature>
<protein>
    <submittedName>
        <fullName evidence="1">11368_t:CDS:1</fullName>
    </submittedName>
</protein>
<organism evidence="1 2">
    <name type="scientific">Paraglomus occultum</name>
    <dbReference type="NCBI Taxonomy" id="144539"/>
    <lineage>
        <taxon>Eukaryota</taxon>
        <taxon>Fungi</taxon>
        <taxon>Fungi incertae sedis</taxon>
        <taxon>Mucoromycota</taxon>
        <taxon>Glomeromycotina</taxon>
        <taxon>Glomeromycetes</taxon>
        <taxon>Paraglomerales</taxon>
        <taxon>Paraglomeraceae</taxon>
        <taxon>Paraglomus</taxon>
    </lineage>
</organism>
<proteinExistence type="predicted"/>
<sequence>SMNGSVNVITEDNGNANKGDDFVWDVDLNDFEWEVEPDNIEVKDSHAVEDDVWAVGKDETAYGDGSIGMVHLRSRPLVFGDNNGRWER</sequence>
<evidence type="ECO:0000313" key="1">
    <source>
        <dbReference type="EMBL" id="CAG8614195.1"/>
    </source>
</evidence>
<accession>A0A9N9GNB2</accession>
<gene>
    <name evidence="1" type="ORF">POCULU_LOCUS8099</name>
</gene>
<comment type="caution">
    <text evidence="1">The sequence shown here is derived from an EMBL/GenBank/DDBJ whole genome shotgun (WGS) entry which is preliminary data.</text>
</comment>
<name>A0A9N9GNB2_9GLOM</name>
<keyword evidence="2" id="KW-1185">Reference proteome</keyword>
<dbReference type="AlphaFoldDB" id="A0A9N9GNB2"/>
<dbReference type="Proteomes" id="UP000789572">
    <property type="component" value="Unassembled WGS sequence"/>
</dbReference>
<reference evidence="1" key="1">
    <citation type="submission" date="2021-06" db="EMBL/GenBank/DDBJ databases">
        <authorList>
            <person name="Kallberg Y."/>
            <person name="Tangrot J."/>
            <person name="Rosling A."/>
        </authorList>
    </citation>
    <scope>NUCLEOTIDE SEQUENCE</scope>
    <source>
        <strain evidence="1">IA702</strain>
    </source>
</reference>